<dbReference type="GO" id="GO:0006508">
    <property type="term" value="P:proteolysis"/>
    <property type="evidence" value="ECO:0007669"/>
    <property type="project" value="UniProtKB-KW"/>
</dbReference>
<dbReference type="PROSITE" id="PS00134">
    <property type="entry name" value="TRYPSIN_HIS"/>
    <property type="match status" value="1"/>
</dbReference>
<dbReference type="RefSeq" id="XP_012697111.2">
    <property type="nucleotide sequence ID" value="XM_012841657.3"/>
</dbReference>
<keyword evidence="5 9" id="KW-0720">Serine protease</keyword>
<comment type="similarity">
    <text evidence="2">Belongs to the peptidase S1 family.</text>
</comment>
<dbReference type="PROSITE" id="PS50240">
    <property type="entry name" value="TRYPSIN_DOM"/>
    <property type="match status" value="1"/>
</dbReference>
<dbReference type="InterPro" id="IPR001314">
    <property type="entry name" value="Peptidase_S1A"/>
</dbReference>
<dbReference type="AlphaFoldDB" id="A0A6P3WEY3"/>
<keyword evidence="12" id="KW-1185">Reference proteome</keyword>
<feature type="signal peptide" evidence="10">
    <location>
        <begin position="1"/>
        <end position="22"/>
    </location>
</feature>
<dbReference type="InterPro" id="IPR009003">
    <property type="entry name" value="Peptidase_S1_PA"/>
</dbReference>
<comment type="catalytic activity">
    <reaction evidence="7">
        <text>Preferential cleavage: Arg-|-Xaa, Lys-|-Xaa.</text>
        <dbReference type="EC" id="3.4.21.4"/>
    </reaction>
</comment>
<sequence length="252" mass="28627">MGHYLQATALFLFAFTIRETLEQRIIGGQEVEPYSIKYQASIQYQQNHYCGGTLIAAQWVVSAAHCWRPSSLIQVVLSEHSLASVEGFEQVFNVSKIFVHYNYNYRTFNNDIMLIMLSRPAQLNANVQPAYLPTDTDPLVDRSDTCTVSGWGVTRIYSYYLSPVLRAVDVDIIPYCHYYYYWRITENMLCAGSPLGGKDSCQGDSGGPLICGGRFEGIVSWGISCANPYFPGVYTRVRNYARWINWIMDNNP</sequence>
<feature type="domain" description="Peptidase S1" evidence="11">
    <location>
        <begin position="25"/>
        <end position="249"/>
    </location>
</feature>
<dbReference type="OrthoDB" id="10059102at2759"/>
<dbReference type="PRINTS" id="PR00722">
    <property type="entry name" value="CHYMOTRYPSIN"/>
</dbReference>
<dbReference type="EC" id="3.4.21.4" evidence="8"/>
<evidence type="ECO:0000256" key="5">
    <source>
        <dbReference type="ARBA" id="ARBA00022825"/>
    </source>
</evidence>
<evidence type="ECO:0000259" key="11">
    <source>
        <dbReference type="PROSITE" id="PS50240"/>
    </source>
</evidence>
<dbReference type="FunFam" id="2.40.10.10:FF:000077">
    <property type="entry name" value="Predicted protein"/>
    <property type="match status" value="1"/>
</dbReference>
<name>A0A6P3WEY3_CLUHA</name>
<evidence type="ECO:0000256" key="6">
    <source>
        <dbReference type="ARBA" id="ARBA00023157"/>
    </source>
</evidence>
<dbReference type="KEGG" id="char:105912672"/>
<keyword evidence="3 9" id="KW-0645">Protease</keyword>
<dbReference type="InterPro" id="IPR018114">
    <property type="entry name" value="TRYPSIN_HIS"/>
</dbReference>
<evidence type="ECO:0000256" key="2">
    <source>
        <dbReference type="ARBA" id="ARBA00007664"/>
    </source>
</evidence>
<dbReference type="SUPFAM" id="SSF50494">
    <property type="entry name" value="Trypsin-like serine proteases"/>
    <property type="match status" value="1"/>
</dbReference>
<dbReference type="Gene3D" id="2.40.10.10">
    <property type="entry name" value="Trypsin-like serine proteases"/>
    <property type="match status" value="1"/>
</dbReference>
<dbReference type="CDD" id="cd00190">
    <property type="entry name" value="Tryp_SPc"/>
    <property type="match status" value="1"/>
</dbReference>
<evidence type="ECO:0000256" key="8">
    <source>
        <dbReference type="ARBA" id="ARBA00038868"/>
    </source>
</evidence>
<keyword evidence="6" id="KW-1015">Disulfide bond</keyword>
<evidence type="ECO:0000256" key="10">
    <source>
        <dbReference type="SAM" id="SignalP"/>
    </source>
</evidence>
<keyword evidence="10" id="KW-0732">Signal</keyword>
<evidence type="ECO:0000256" key="7">
    <source>
        <dbReference type="ARBA" id="ARBA00036320"/>
    </source>
</evidence>
<dbReference type="InterPro" id="IPR001254">
    <property type="entry name" value="Trypsin_dom"/>
</dbReference>
<dbReference type="PROSITE" id="PS00135">
    <property type="entry name" value="TRYPSIN_SER"/>
    <property type="match status" value="1"/>
</dbReference>
<dbReference type="GO" id="GO:0004252">
    <property type="term" value="F:serine-type endopeptidase activity"/>
    <property type="evidence" value="ECO:0007669"/>
    <property type="project" value="UniProtKB-EC"/>
</dbReference>
<organism evidence="12 13">
    <name type="scientific">Clupea harengus</name>
    <name type="common">Atlantic herring</name>
    <dbReference type="NCBI Taxonomy" id="7950"/>
    <lineage>
        <taxon>Eukaryota</taxon>
        <taxon>Metazoa</taxon>
        <taxon>Chordata</taxon>
        <taxon>Craniata</taxon>
        <taxon>Vertebrata</taxon>
        <taxon>Euteleostomi</taxon>
        <taxon>Actinopterygii</taxon>
        <taxon>Neopterygii</taxon>
        <taxon>Teleostei</taxon>
        <taxon>Clupei</taxon>
        <taxon>Clupeiformes</taxon>
        <taxon>Clupeoidei</taxon>
        <taxon>Clupeidae</taxon>
        <taxon>Clupea</taxon>
    </lineage>
</organism>
<dbReference type="InterPro" id="IPR043504">
    <property type="entry name" value="Peptidase_S1_PA_chymotrypsin"/>
</dbReference>
<comment type="subcellular location">
    <subcellularLocation>
        <location evidence="1">Secreted</location>
        <location evidence="1">Extracellular space</location>
    </subcellularLocation>
</comment>
<dbReference type="Proteomes" id="UP000515152">
    <property type="component" value="Chromosome 4"/>
</dbReference>
<dbReference type="PANTHER" id="PTHR24264:SF58">
    <property type="entry name" value="SI:DKEY-33M11.8-RELATED"/>
    <property type="match status" value="1"/>
</dbReference>
<accession>A0A6P3WEY3</accession>
<evidence type="ECO:0000256" key="9">
    <source>
        <dbReference type="RuleBase" id="RU363034"/>
    </source>
</evidence>
<dbReference type="GO" id="GO:0005615">
    <property type="term" value="C:extracellular space"/>
    <property type="evidence" value="ECO:0007669"/>
    <property type="project" value="TreeGrafter"/>
</dbReference>
<proteinExistence type="inferred from homology"/>
<gene>
    <name evidence="13" type="primary">LOC105912672</name>
</gene>
<dbReference type="InterPro" id="IPR050127">
    <property type="entry name" value="Serine_Proteases_S1"/>
</dbReference>
<evidence type="ECO:0000256" key="3">
    <source>
        <dbReference type="ARBA" id="ARBA00022670"/>
    </source>
</evidence>
<dbReference type="SMART" id="SM00020">
    <property type="entry name" value="Tryp_SPc"/>
    <property type="match status" value="1"/>
</dbReference>
<keyword evidence="4 9" id="KW-0378">Hydrolase</keyword>
<reference evidence="13" key="1">
    <citation type="submission" date="2025-08" db="UniProtKB">
        <authorList>
            <consortium name="RefSeq"/>
        </authorList>
    </citation>
    <scope>IDENTIFICATION</scope>
</reference>
<evidence type="ECO:0000313" key="13">
    <source>
        <dbReference type="RefSeq" id="XP_012697111.2"/>
    </source>
</evidence>
<dbReference type="GeneID" id="105912672"/>
<dbReference type="InterPro" id="IPR033116">
    <property type="entry name" value="TRYPSIN_SER"/>
</dbReference>
<dbReference type="Pfam" id="PF00089">
    <property type="entry name" value="Trypsin"/>
    <property type="match status" value="1"/>
</dbReference>
<evidence type="ECO:0000256" key="1">
    <source>
        <dbReference type="ARBA" id="ARBA00004239"/>
    </source>
</evidence>
<protein>
    <recommendedName>
        <fullName evidence="8">trypsin</fullName>
        <ecNumber evidence="8">3.4.21.4</ecNumber>
    </recommendedName>
</protein>
<feature type="chain" id="PRO_5027685946" description="trypsin" evidence="10">
    <location>
        <begin position="23"/>
        <end position="252"/>
    </location>
</feature>
<evidence type="ECO:0000256" key="4">
    <source>
        <dbReference type="ARBA" id="ARBA00022801"/>
    </source>
</evidence>
<dbReference type="PANTHER" id="PTHR24264">
    <property type="entry name" value="TRYPSIN-RELATED"/>
    <property type="match status" value="1"/>
</dbReference>
<evidence type="ECO:0000313" key="12">
    <source>
        <dbReference type="Proteomes" id="UP000515152"/>
    </source>
</evidence>